<dbReference type="PANTHER" id="PTHR45654">
    <property type="entry name" value="HOMEOBOX-LEUCINE ZIPPER PROTEIN MERISTEM L1"/>
    <property type="match status" value="1"/>
</dbReference>
<gene>
    <name evidence="2" type="ORF">TSUD_146210</name>
</gene>
<evidence type="ECO:0000313" key="3">
    <source>
        <dbReference type="Proteomes" id="UP000242715"/>
    </source>
</evidence>
<protein>
    <recommendedName>
        <fullName evidence="1">HD-Zip IV C-terminal domain-containing protein</fullName>
    </recommendedName>
</protein>
<dbReference type="EMBL" id="DF973700">
    <property type="protein sequence ID" value="GAU38062.1"/>
    <property type="molecule type" value="Genomic_DNA"/>
</dbReference>
<feature type="domain" description="HD-Zip IV C-terminal" evidence="1">
    <location>
        <begin position="6"/>
        <end position="153"/>
    </location>
</feature>
<dbReference type="AlphaFoldDB" id="A0A2Z6NNB0"/>
<evidence type="ECO:0000313" key="2">
    <source>
        <dbReference type="EMBL" id="GAU38062.1"/>
    </source>
</evidence>
<dbReference type="OrthoDB" id="1435928at2759"/>
<dbReference type="Proteomes" id="UP000242715">
    <property type="component" value="Unassembled WGS sequence"/>
</dbReference>
<organism evidence="2 3">
    <name type="scientific">Trifolium subterraneum</name>
    <name type="common">Subterranean clover</name>
    <dbReference type="NCBI Taxonomy" id="3900"/>
    <lineage>
        <taxon>Eukaryota</taxon>
        <taxon>Viridiplantae</taxon>
        <taxon>Streptophyta</taxon>
        <taxon>Embryophyta</taxon>
        <taxon>Tracheophyta</taxon>
        <taxon>Spermatophyta</taxon>
        <taxon>Magnoliopsida</taxon>
        <taxon>eudicotyledons</taxon>
        <taxon>Gunneridae</taxon>
        <taxon>Pentapetalae</taxon>
        <taxon>rosids</taxon>
        <taxon>fabids</taxon>
        <taxon>Fabales</taxon>
        <taxon>Fabaceae</taxon>
        <taxon>Papilionoideae</taxon>
        <taxon>50 kb inversion clade</taxon>
        <taxon>NPAAA clade</taxon>
        <taxon>Hologalegina</taxon>
        <taxon>IRL clade</taxon>
        <taxon>Trifolieae</taxon>
        <taxon>Trifolium</taxon>
    </lineage>
</organism>
<dbReference type="InterPro" id="IPR057993">
    <property type="entry name" value="HD-Zip_IV_C"/>
</dbReference>
<dbReference type="InterPro" id="IPR042160">
    <property type="entry name" value="HD-Zip_IV"/>
</dbReference>
<evidence type="ECO:0000259" key="1">
    <source>
        <dbReference type="Pfam" id="PF25797"/>
    </source>
</evidence>
<dbReference type="Pfam" id="PF25797">
    <property type="entry name" value="PDF2_C"/>
    <property type="match status" value="1"/>
</dbReference>
<dbReference type="PANTHER" id="PTHR45654:SF9">
    <property type="entry name" value="HOMEOBOX-LEUCINE ZIPPER PROTEIN HDG10-RELATED"/>
    <property type="match status" value="1"/>
</dbReference>
<name>A0A2Z6NNB0_TRISU</name>
<reference evidence="3" key="1">
    <citation type="journal article" date="2017" name="Front. Plant Sci.">
        <title>Climate Clever Clovers: New Paradigm to Reduce the Environmental Footprint of Ruminants by Breeding Low Methanogenic Forages Utilizing Haplotype Variation.</title>
        <authorList>
            <person name="Kaur P."/>
            <person name="Appels R."/>
            <person name="Bayer P.E."/>
            <person name="Keeble-Gagnere G."/>
            <person name="Wang J."/>
            <person name="Hirakawa H."/>
            <person name="Shirasawa K."/>
            <person name="Vercoe P."/>
            <person name="Stefanova K."/>
            <person name="Durmic Z."/>
            <person name="Nichols P."/>
            <person name="Revell C."/>
            <person name="Isobe S.N."/>
            <person name="Edwards D."/>
            <person name="Erskine W."/>
        </authorList>
    </citation>
    <scope>NUCLEOTIDE SEQUENCE [LARGE SCALE GENOMIC DNA]</scope>
    <source>
        <strain evidence="3">cv. Daliak</strain>
    </source>
</reference>
<accession>A0A2Z6NNB0</accession>
<keyword evidence="3" id="KW-1185">Reference proteome</keyword>
<sequence>MELAHRMWDILCYQSPVNEVGRISNGRHPGNITSIIKVDQPFIPNSENNVMILQESFTSPVGSYIIFAPSNSESMNVAIRGGDSTRMHILPSGFVVCSNEKLYGNSKVGSLLTIAYQTLASSQDGTMMSTMEAVANANTLVTNTLVKVKEALKSCPWI</sequence>
<proteinExistence type="predicted"/>